<dbReference type="NCBIfam" id="TIGR02937">
    <property type="entry name" value="sigma70-ECF"/>
    <property type="match status" value="1"/>
</dbReference>
<dbReference type="GO" id="GO:0003677">
    <property type="term" value="F:DNA binding"/>
    <property type="evidence" value="ECO:0007669"/>
    <property type="project" value="InterPro"/>
</dbReference>
<comment type="similarity">
    <text evidence="1">Belongs to the sigma-70 factor family. ECF subfamily.</text>
</comment>
<gene>
    <name evidence="8" type="ORF">DXA50_19755</name>
    <name evidence="7" type="ORF">I6J59_18960</name>
</gene>
<dbReference type="InterPro" id="IPR013324">
    <property type="entry name" value="RNA_pol_sigma_r3/r4-like"/>
</dbReference>
<evidence type="ECO:0000256" key="2">
    <source>
        <dbReference type="ARBA" id="ARBA00023015"/>
    </source>
</evidence>
<dbReference type="EMBL" id="CP069450">
    <property type="protein sequence ID" value="QRO49920.1"/>
    <property type="molecule type" value="Genomic_DNA"/>
</dbReference>
<evidence type="ECO:0000313" key="10">
    <source>
        <dbReference type="Proteomes" id="UP000654720"/>
    </source>
</evidence>
<evidence type="ECO:0000259" key="5">
    <source>
        <dbReference type="Pfam" id="PF04542"/>
    </source>
</evidence>
<dbReference type="GeneID" id="93097330"/>
<dbReference type="Pfam" id="PF08281">
    <property type="entry name" value="Sigma70_r4_2"/>
    <property type="match status" value="1"/>
</dbReference>
<dbReference type="GO" id="GO:0006352">
    <property type="term" value="P:DNA-templated transcription initiation"/>
    <property type="evidence" value="ECO:0007669"/>
    <property type="project" value="InterPro"/>
</dbReference>
<evidence type="ECO:0000259" key="6">
    <source>
        <dbReference type="Pfam" id="PF08281"/>
    </source>
</evidence>
<evidence type="ECO:0000256" key="1">
    <source>
        <dbReference type="ARBA" id="ARBA00010641"/>
    </source>
</evidence>
<dbReference type="Gene3D" id="1.10.1740.10">
    <property type="match status" value="1"/>
</dbReference>
<dbReference type="PANTHER" id="PTHR43133:SF46">
    <property type="entry name" value="RNA POLYMERASE SIGMA-70 FACTOR ECF SUBFAMILY"/>
    <property type="match status" value="1"/>
</dbReference>
<dbReference type="CDD" id="cd06171">
    <property type="entry name" value="Sigma70_r4"/>
    <property type="match status" value="1"/>
</dbReference>
<dbReference type="EMBL" id="QSCR01000060">
    <property type="protein sequence ID" value="RGY11054.1"/>
    <property type="molecule type" value="Genomic_DNA"/>
</dbReference>
<dbReference type="InterPro" id="IPR013249">
    <property type="entry name" value="RNA_pol_sigma70_r4_t2"/>
</dbReference>
<dbReference type="NCBIfam" id="TIGR02985">
    <property type="entry name" value="Sig70_bacteroi1"/>
    <property type="match status" value="1"/>
</dbReference>
<dbReference type="PANTHER" id="PTHR43133">
    <property type="entry name" value="RNA POLYMERASE ECF-TYPE SIGMA FACTO"/>
    <property type="match status" value="1"/>
</dbReference>
<dbReference type="Proteomes" id="UP000654720">
    <property type="component" value="Chromosome"/>
</dbReference>
<sequence>MDSIWKKLYIFVCMEDRHESIEKVFSAIKSGDQRAFERVFRMFYVPLCDYAAMILGEQAEAEDVVQDLFMHIWRSRVEIEVQDSVKSYLFTSVRFRALNVLKHKMVERKHGALLTEFIEGLQRSDYSEEEMQQIEQIKKVLQELPIQCRVVFTMSCLEGKKYKDIANELGISVNTVKSHVMKAYKDIRARVGENTSPILFFIACKSMDK</sequence>
<dbReference type="AlphaFoldDB" id="A0A413IHJ7"/>
<evidence type="ECO:0000313" key="8">
    <source>
        <dbReference type="EMBL" id="RGY11054.1"/>
    </source>
</evidence>
<keyword evidence="4" id="KW-0804">Transcription</keyword>
<dbReference type="InterPro" id="IPR014284">
    <property type="entry name" value="RNA_pol_sigma-70_dom"/>
</dbReference>
<dbReference type="InterPro" id="IPR013325">
    <property type="entry name" value="RNA_pol_sigma_r2"/>
</dbReference>
<keyword evidence="10" id="KW-1185">Reference proteome</keyword>
<feature type="domain" description="RNA polymerase sigma factor 70 region 4 type 2" evidence="6">
    <location>
        <begin position="135"/>
        <end position="186"/>
    </location>
</feature>
<organism evidence="8 9">
    <name type="scientific">Butyricimonas virosa</name>
    <dbReference type="NCBI Taxonomy" id="544645"/>
    <lineage>
        <taxon>Bacteria</taxon>
        <taxon>Pseudomonadati</taxon>
        <taxon>Bacteroidota</taxon>
        <taxon>Bacteroidia</taxon>
        <taxon>Bacteroidales</taxon>
        <taxon>Odoribacteraceae</taxon>
        <taxon>Butyricimonas</taxon>
    </lineage>
</organism>
<dbReference type="InterPro" id="IPR039425">
    <property type="entry name" value="RNA_pol_sigma-70-like"/>
</dbReference>
<proteinExistence type="inferred from homology"/>
<dbReference type="Gene3D" id="1.10.10.10">
    <property type="entry name" value="Winged helix-like DNA-binding domain superfamily/Winged helix DNA-binding domain"/>
    <property type="match status" value="1"/>
</dbReference>
<dbReference type="InterPro" id="IPR036388">
    <property type="entry name" value="WH-like_DNA-bd_sf"/>
</dbReference>
<dbReference type="Proteomes" id="UP000286063">
    <property type="component" value="Unassembled WGS sequence"/>
</dbReference>
<dbReference type="InterPro" id="IPR014327">
    <property type="entry name" value="RNA_pol_sigma70_bacteroid"/>
</dbReference>
<reference evidence="7 10" key="2">
    <citation type="submission" date="2021-02" db="EMBL/GenBank/DDBJ databases">
        <title>FDA dAtabase for Regulatory Grade micrObial Sequences (FDA-ARGOS): Supporting development and validation of Infectious Disease Dx tests.</title>
        <authorList>
            <person name="Carlson P."/>
            <person name="Fischbach M."/>
            <person name="Hastie J."/>
            <person name="Bilen M."/>
            <person name="Cheng A."/>
            <person name="Tallon L."/>
            <person name="Sadzewicz L."/>
            <person name="Zhao X."/>
            <person name="Boylan J."/>
            <person name="Ott S."/>
            <person name="Bowen H."/>
            <person name="Vavikolanu K."/>
            <person name="Mehta A."/>
            <person name="Aluvathingal J."/>
            <person name="Nadendla S."/>
            <person name="Yan Y."/>
            <person name="Sichtig H."/>
        </authorList>
    </citation>
    <scope>NUCLEOTIDE SEQUENCE [LARGE SCALE GENOMIC DNA]</scope>
    <source>
        <strain evidence="7 10">FDAARGOS_1229</strain>
    </source>
</reference>
<keyword evidence="2" id="KW-0805">Transcription regulation</keyword>
<feature type="domain" description="RNA polymerase sigma-70 region 2" evidence="5">
    <location>
        <begin position="46"/>
        <end position="102"/>
    </location>
</feature>
<reference evidence="8 9" key="1">
    <citation type="submission" date="2018-08" db="EMBL/GenBank/DDBJ databases">
        <title>A genome reference for cultivated species of the human gut microbiota.</title>
        <authorList>
            <person name="Zou Y."/>
            <person name="Xue W."/>
            <person name="Luo G."/>
        </authorList>
    </citation>
    <scope>NUCLEOTIDE SEQUENCE [LARGE SCALE GENOMIC DNA]</scope>
    <source>
        <strain evidence="8 9">OF02-7</strain>
    </source>
</reference>
<protein>
    <submittedName>
        <fullName evidence="8">RNA polymerase sigma-70 factor</fullName>
    </submittedName>
</protein>
<dbReference type="SUPFAM" id="SSF88659">
    <property type="entry name" value="Sigma3 and sigma4 domains of RNA polymerase sigma factors"/>
    <property type="match status" value="1"/>
</dbReference>
<evidence type="ECO:0000256" key="4">
    <source>
        <dbReference type="ARBA" id="ARBA00023163"/>
    </source>
</evidence>
<evidence type="ECO:0000313" key="7">
    <source>
        <dbReference type="EMBL" id="QRO49920.1"/>
    </source>
</evidence>
<evidence type="ECO:0000256" key="3">
    <source>
        <dbReference type="ARBA" id="ARBA00023082"/>
    </source>
</evidence>
<dbReference type="InterPro" id="IPR007627">
    <property type="entry name" value="RNA_pol_sigma70_r2"/>
</dbReference>
<dbReference type="GO" id="GO:0016987">
    <property type="term" value="F:sigma factor activity"/>
    <property type="evidence" value="ECO:0007669"/>
    <property type="project" value="UniProtKB-KW"/>
</dbReference>
<dbReference type="SUPFAM" id="SSF88946">
    <property type="entry name" value="Sigma2 domain of RNA polymerase sigma factors"/>
    <property type="match status" value="1"/>
</dbReference>
<name>A0A413IHJ7_9BACT</name>
<evidence type="ECO:0000313" key="9">
    <source>
        <dbReference type="Proteomes" id="UP000286063"/>
    </source>
</evidence>
<keyword evidence="3" id="KW-0731">Sigma factor</keyword>
<dbReference type="RefSeq" id="WP_084569366.1">
    <property type="nucleotide sequence ID" value="NZ_CAMFYF010000099.1"/>
</dbReference>
<accession>A0A413IHJ7</accession>
<dbReference type="OrthoDB" id="9782991at2"/>
<dbReference type="Pfam" id="PF04542">
    <property type="entry name" value="Sigma70_r2"/>
    <property type="match status" value="1"/>
</dbReference>